<feature type="region of interest" description="Disordered" evidence="4">
    <location>
        <begin position="68"/>
        <end position="87"/>
    </location>
</feature>
<feature type="binding site" evidence="3">
    <location>
        <position position="34"/>
    </location>
    <ligand>
        <name>Zn(2+)</name>
        <dbReference type="ChEBI" id="CHEBI:29105"/>
    </ligand>
</feature>
<evidence type="ECO:0000256" key="3">
    <source>
        <dbReference type="HAMAP-Rule" id="MF_00649"/>
    </source>
</evidence>
<dbReference type="EMBL" id="CP000884">
    <property type="protein sequence ID" value="ABX38122.1"/>
    <property type="molecule type" value="Genomic_DNA"/>
</dbReference>
<evidence type="ECO:0000256" key="1">
    <source>
        <dbReference type="ARBA" id="ARBA00022723"/>
    </source>
</evidence>
<comment type="similarity">
    <text evidence="3">Belongs to the DNA gyrase inhibitor YacG family.</text>
</comment>
<evidence type="ECO:0000313" key="6">
    <source>
        <dbReference type="Proteomes" id="UP000000784"/>
    </source>
</evidence>
<dbReference type="SUPFAM" id="SSF57716">
    <property type="entry name" value="Glucocorticoid receptor-like (DNA-binding domain)"/>
    <property type="match status" value="1"/>
</dbReference>
<feature type="binding site" evidence="3">
    <location>
        <position position="54"/>
    </location>
    <ligand>
        <name>Zn(2+)</name>
        <dbReference type="ChEBI" id="CHEBI:29105"/>
    </ligand>
</feature>
<evidence type="ECO:0000313" key="5">
    <source>
        <dbReference type="EMBL" id="ABX38122.1"/>
    </source>
</evidence>
<proteinExistence type="inferred from homology"/>
<comment type="function">
    <text evidence="3">Inhibits all the catalytic activities of DNA gyrase by preventing its interaction with DNA. Acts by binding directly to the C-terminal domain of GyrB, which probably disrupts DNA binding by the gyrase.</text>
</comment>
<dbReference type="eggNOG" id="COG3024">
    <property type="taxonomic scope" value="Bacteria"/>
</dbReference>
<feature type="region of interest" description="Disordered" evidence="4">
    <location>
        <begin position="1"/>
        <end position="28"/>
    </location>
</feature>
<dbReference type="AlphaFoldDB" id="A9BP77"/>
<dbReference type="GO" id="GO:0006355">
    <property type="term" value="P:regulation of DNA-templated transcription"/>
    <property type="evidence" value="ECO:0007669"/>
    <property type="project" value="InterPro"/>
</dbReference>
<feature type="binding site" evidence="3">
    <location>
        <position position="50"/>
    </location>
    <ligand>
        <name>Zn(2+)</name>
        <dbReference type="ChEBI" id="CHEBI:29105"/>
    </ligand>
</feature>
<feature type="binding site" evidence="3">
    <location>
        <position position="31"/>
    </location>
    <ligand>
        <name>Zn(2+)</name>
        <dbReference type="ChEBI" id="CHEBI:29105"/>
    </ligand>
</feature>
<organism evidence="5 6">
    <name type="scientific">Delftia acidovorans (strain DSM 14801 / SPH-1)</name>
    <dbReference type="NCBI Taxonomy" id="398578"/>
    <lineage>
        <taxon>Bacteria</taxon>
        <taxon>Pseudomonadati</taxon>
        <taxon>Pseudomonadota</taxon>
        <taxon>Betaproteobacteria</taxon>
        <taxon>Burkholderiales</taxon>
        <taxon>Comamonadaceae</taxon>
        <taxon>Delftia</taxon>
    </lineage>
</organism>
<dbReference type="InterPro" id="IPR005584">
    <property type="entry name" value="DNA_gyrase_inhibitor_YacG"/>
</dbReference>
<dbReference type="Pfam" id="PF03884">
    <property type="entry name" value="YacG"/>
    <property type="match status" value="1"/>
</dbReference>
<dbReference type="PANTHER" id="PTHR36150">
    <property type="entry name" value="DNA GYRASE INHIBITOR YACG"/>
    <property type="match status" value="1"/>
</dbReference>
<sequence>MQLMEKTAGMSTKATHSVDASSASAGPTVRCPTCSGPSLFAPANRFRPFCSERCYQIDLGAWANEEFRVPAPMPPEDSPFGDPRTEP</sequence>
<name>A9BP77_DELAS</name>
<reference evidence="6" key="2">
    <citation type="submission" date="2007-11" db="EMBL/GenBank/DDBJ databases">
        <title>Complete sequence of Delftia acidovorans DSM 14801 / SPH-1.</title>
        <authorList>
            <person name="Copeland A."/>
            <person name="Lucas S."/>
            <person name="Lapidus A."/>
            <person name="Barry K."/>
            <person name="Glavina del Rio T."/>
            <person name="Dalin E."/>
            <person name="Tice H."/>
            <person name="Pitluck S."/>
            <person name="Lowry S."/>
            <person name="Clum A."/>
            <person name="Schmutz J."/>
            <person name="Larimer F."/>
            <person name="Land M."/>
            <person name="Hauser L."/>
            <person name="Kyrpides N."/>
            <person name="Kim E."/>
            <person name="Schleheck D."/>
            <person name="Richardson P."/>
        </authorList>
    </citation>
    <scope>NUCLEOTIDE SEQUENCE [LARGE SCALE GENOMIC DNA]</scope>
    <source>
        <strain evidence="6">DSM 14801 / SPH-1</strain>
    </source>
</reference>
<evidence type="ECO:0000256" key="4">
    <source>
        <dbReference type="SAM" id="MobiDB-lite"/>
    </source>
</evidence>
<comment type="cofactor">
    <cofactor evidence="3">
        <name>Zn(2+)</name>
        <dbReference type="ChEBI" id="CHEBI:29105"/>
    </cofactor>
    <text evidence="3">Binds 1 zinc ion.</text>
</comment>
<accession>A9BP77</accession>
<keyword evidence="6" id="KW-1185">Reference proteome</keyword>
<dbReference type="PANTHER" id="PTHR36150:SF1">
    <property type="entry name" value="DNA GYRASE INHIBITOR YACG"/>
    <property type="match status" value="1"/>
</dbReference>
<feature type="compositionally biased region" description="Polar residues" evidence="4">
    <location>
        <begin position="9"/>
        <end position="25"/>
    </location>
</feature>
<keyword evidence="1 3" id="KW-0479">Metal-binding</keyword>
<dbReference type="Gene3D" id="3.30.50.10">
    <property type="entry name" value="Erythroid Transcription Factor GATA-1, subunit A"/>
    <property type="match status" value="1"/>
</dbReference>
<dbReference type="Proteomes" id="UP000000784">
    <property type="component" value="Chromosome"/>
</dbReference>
<evidence type="ECO:0000256" key="2">
    <source>
        <dbReference type="ARBA" id="ARBA00022833"/>
    </source>
</evidence>
<protein>
    <recommendedName>
        <fullName evidence="3">DNA gyrase inhibitor YacG</fullName>
    </recommendedName>
</protein>
<dbReference type="STRING" id="398578.Daci_5493"/>
<comment type="subunit">
    <text evidence="3">Interacts with GyrB.</text>
</comment>
<keyword evidence="2 3" id="KW-0862">Zinc</keyword>
<dbReference type="KEGG" id="dac:Daci_5493"/>
<dbReference type="HAMAP" id="MF_00649">
    <property type="entry name" value="DNA_gyrase_inhibitor_YacG"/>
    <property type="match status" value="1"/>
</dbReference>
<dbReference type="GO" id="GO:0008657">
    <property type="term" value="F:DNA topoisomerase type II (double strand cut, ATP-hydrolyzing) inhibitor activity"/>
    <property type="evidence" value="ECO:0007669"/>
    <property type="project" value="UniProtKB-UniRule"/>
</dbReference>
<dbReference type="InterPro" id="IPR013088">
    <property type="entry name" value="Znf_NHR/GATA"/>
</dbReference>
<gene>
    <name evidence="3" type="primary">yacG</name>
    <name evidence="5" type="ordered locus">Daci_5493</name>
</gene>
<dbReference type="GO" id="GO:0008270">
    <property type="term" value="F:zinc ion binding"/>
    <property type="evidence" value="ECO:0007669"/>
    <property type="project" value="UniProtKB-UniRule"/>
</dbReference>
<reference evidence="5 6" key="1">
    <citation type="journal article" date="2004" name="Appl. Environ. Microbiol.">
        <title>Mineralization of individual congeners of linear alkylbenzenesulfonate by defined pairs of heterotrophic bacteria.</title>
        <authorList>
            <person name="Schleheck D."/>
            <person name="Knepper T.P."/>
            <person name="Fischer K."/>
            <person name="Cook A.M."/>
        </authorList>
    </citation>
    <scope>NUCLEOTIDE SEQUENCE [LARGE SCALE GENOMIC DNA]</scope>
    <source>
        <strain evidence="6">DSM 14801 / SPH-1</strain>
    </source>
</reference>
<dbReference type="HOGENOM" id="CLU_178280_3_0_4"/>